<dbReference type="InterPro" id="IPR000167">
    <property type="entry name" value="Dehydrin"/>
</dbReference>
<dbReference type="GO" id="GO:0016020">
    <property type="term" value="C:membrane"/>
    <property type="evidence" value="ECO:0007669"/>
    <property type="project" value="TreeGrafter"/>
</dbReference>
<dbReference type="PANTHER" id="PTHR33346:SF53">
    <property type="entry name" value="DEHYDRIN COR47-LIKE"/>
    <property type="match status" value="1"/>
</dbReference>
<dbReference type="GO" id="GO:0009631">
    <property type="term" value="P:cold acclimation"/>
    <property type="evidence" value="ECO:0007669"/>
    <property type="project" value="TreeGrafter"/>
</dbReference>
<evidence type="ECO:0008006" key="6">
    <source>
        <dbReference type="Google" id="ProtNLM"/>
    </source>
</evidence>
<comment type="similarity">
    <text evidence="1 2">Belongs to the plant dehydrin family.</text>
</comment>
<dbReference type="Pfam" id="PF00257">
    <property type="entry name" value="Dehydrin"/>
    <property type="match status" value="1"/>
</dbReference>
<evidence type="ECO:0000256" key="1">
    <source>
        <dbReference type="ARBA" id="ARBA00008403"/>
    </source>
</evidence>
<accession>A0A9Q1GKG7</accession>
<gene>
    <name evidence="4" type="ORF">Cgig2_023104</name>
</gene>
<feature type="compositionally biased region" description="Basic and acidic residues" evidence="3">
    <location>
        <begin position="108"/>
        <end position="149"/>
    </location>
</feature>
<evidence type="ECO:0000313" key="4">
    <source>
        <dbReference type="EMBL" id="KAJ8422245.1"/>
    </source>
</evidence>
<dbReference type="AlphaFoldDB" id="A0A9Q1GKG7"/>
<dbReference type="GO" id="GO:0009414">
    <property type="term" value="P:response to water deprivation"/>
    <property type="evidence" value="ECO:0007669"/>
    <property type="project" value="TreeGrafter"/>
</dbReference>
<dbReference type="GO" id="GO:0009737">
    <property type="term" value="P:response to abscisic acid"/>
    <property type="evidence" value="ECO:0007669"/>
    <property type="project" value="TreeGrafter"/>
</dbReference>
<comment type="caution">
    <text evidence="4">The sequence shown here is derived from an EMBL/GenBank/DDBJ whole genome shotgun (WGS) entry which is preliminary data.</text>
</comment>
<name>A0A9Q1GKG7_9CARY</name>
<dbReference type="PANTHER" id="PTHR33346">
    <property type="entry name" value="DEHYDRIN XERO 2-RELATED"/>
    <property type="match status" value="1"/>
</dbReference>
<organism evidence="4 5">
    <name type="scientific">Carnegiea gigantea</name>
    <dbReference type="NCBI Taxonomy" id="171969"/>
    <lineage>
        <taxon>Eukaryota</taxon>
        <taxon>Viridiplantae</taxon>
        <taxon>Streptophyta</taxon>
        <taxon>Embryophyta</taxon>
        <taxon>Tracheophyta</taxon>
        <taxon>Spermatophyta</taxon>
        <taxon>Magnoliopsida</taxon>
        <taxon>eudicotyledons</taxon>
        <taxon>Gunneridae</taxon>
        <taxon>Pentapetalae</taxon>
        <taxon>Caryophyllales</taxon>
        <taxon>Cactineae</taxon>
        <taxon>Cactaceae</taxon>
        <taxon>Cactoideae</taxon>
        <taxon>Echinocereeae</taxon>
        <taxon>Carnegiea</taxon>
    </lineage>
</organism>
<feature type="compositionally biased region" description="Basic and acidic residues" evidence="3">
    <location>
        <begin position="157"/>
        <end position="187"/>
    </location>
</feature>
<sequence length="238" mass="27238">MEIESGKGVYRSEGMKPEEGKSVESTDRGLFDFMKKKEDDQMASEFENKVHVSSEAGEDHHKKKHEGLVEKIHRSDGSNSSSSDEGEGDDDEKRRGKKEKKEKKKGLKEKIMEKLPGHEDELKMEHQHQHHREETNVPVEKVHHEELHSSHANKPPQEAEEKKGFLDKIKEKLPGQQKKADGHEHQHVHVHEVTPVAAEHHEAKEKKGILEKIKEKIPGFHSKNAAEEKKDTPPTSEK</sequence>
<dbReference type="OrthoDB" id="1934367at2759"/>
<dbReference type="EMBL" id="JAKOGI010002326">
    <property type="protein sequence ID" value="KAJ8422245.1"/>
    <property type="molecule type" value="Genomic_DNA"/>
</dbReference>
<protein>
    <recommendedName>
        <fullName evidence="6">Dehydrin</fullName>
    </recommendedName>
</protein>
<feature type="compositionally biased region" description="Basic and acidic residues" evidence="3">
    <location>
        <begin position="13"/>
        <end position="76"/>
    </location>
</feature>
<dbReference type="InterPro" id="IPR030513">
    <property type="entry name" value="Dehydrin_CS"/>
</dbReference>
<reference evidence="4" key="1">
    <citation type="submission" date="2022-04" db="EMBL/GenBank/DDBJ databases">
        <title>Carnegiea gigantea Genome sequencing and assembly v2.</title>
        <authorList>
            <person name="Copetti D."/>
            <person name="Sanderson M.J."/>
            <person name="Burquez A."/>
            <person name="Wojciechowski M.F."/>
        </authorList>
    </citation>
    <scope>NUCLEOTIDE SEQUENCE</scope>
    <source>
        <strain evidence="4">SGP5-SGP5p</strain>
        <tissue evidence="4">Aerial part</tissue>
    </source>
</reference>
<proteinExistence type="inferred from homology"/>
<dbReference type="Proteomes" id="UP001153076">
    <property type="component" value="Unassembled WGS sequence"/>
</dbReference>
<feature type="region of interest" description="Disordered" evidence="3">
    <location>
        <begin position="1"/>
        <end position="187"/>
    </location>
</feature>
<evidence type="ECO:0000313" key="5">
    <source>
        <dbReference type="Proteomes" id="UP001153076"/>
    </source>
</evidence>
<evidence type="ECO:0000256" key="3">
    <source>
        <dbReference type="SAM" id="MobiDB-lite"/>
    </source>
</evidence>
<keyword evidence="5" id="KW-1185">Reference proteome</keyword>
<evidence type="ECO:0000256" key="2">
    <source>
        <dbReference type="RuleBase" id="RU003995"/>
    </source>
</evidence>
<feature type="region of interest" description="Disordered" evidence="3">
    <location>
        <begin position="215"/>
        <end position="238"/>
    </location>
</feature>
<feature type="compositionally biased region" description="Basic residues" evidence="3">
    <location>
        <begin position="95"/>
        <end position="107"/>
    </location>
</feature>
<dbReference type="GO" id="GO:0005829">
    <property type="term" value="C:cytosol"/>
    <property type="evidence" value="ECO:0007669"/>
    <property type="project" value="TreeGrafter"/>
</dbReference>
<dbReference type="PROSITE" id="PS00823">
    <property type="entry name" value="DEHYDRIN_2"/>
    <property type="match status" value="1"/>
</dbReference>